<feature type="compositionally biased region" description="Polar residues" evidence="12">
    <location>
        <begin position="692"/>
        <end position="708"/>
    </location>
</feature>
<keyword evidence="4 13" id="KW-0812">Transmembrane</keyword>
<dbReference type="InterPro" id="IPR003974">
    <property type="entry name" value="K_chnl_volt-dep_Kv3"/>
</dbReference>
<dbReference type="PANTHER" id="PTHR11537:SF254">
    <property type="entry name" value="POTASSIUM VOLTAGE-GATED CHANNEL PROTEIN SHAB"/>
    <property type="match status" value="1"/>
</dbReference>
<dbReference type="SUPFAM" id="SSF81324">
    <property type="entry name" value="Voltage-gated potassium channels"/>
    <property type="match status" value="1"/>
</dbReference>
<evidence type="ECO:0000256" key="2">
    <source>
        <dbReference type="ARBA" id="ARBA00022448"/>
    </source>
</evidence>
<feature type="region of interest" description="Disordered" evidence="12">
    <location>
        <begin position="684"/>
        <end position="721"/>
    </location>
</feature>
<dbReference type="InterPro" id="IPR011333">
    <property type="entry name" value="SKP1/BTB/POZ_sf"/>
</dbReference>
<evidence type="ECO:0000256" key="5">
    <source>
        <dbReference type="ARBA" id="ARBA00022826"/>
    </source>
</evidence>
<keyword evidence="9" id="KW-0406">Ion transport</keyword>
<evidence type="ECO:0000256" key="12">
    <source>
        <dbReference type="SAM" id="MobiDB-lite"/>
    </source>
</evidence>
<dbReference type="AlphaFoldDB" id="A0A8S3YXQ9"/>
<dbReference type="GO" id="GO:0051260">
    <property type="term" value="P:protein homooligomerization"/>
    <property type="evidence" value="ECO:0007669"/>
    <property type="project" value="InterPro"/>
</dbReference>
<evidence type="ECO:0000256" key="8">
    <source>
        <dbReference type="ARBA" id="ARBA00022989"/>
    </source>
</evidence>
<name>A0A8S3YXQ9_9EUPU</name>
<evidence type="ECO:0000313" key="15">
    <source>
        <dbReference type="EMBL" id="CAG5119046.1"/>
    </source>
</evidence>
<feature type="transmembrane region" description="Helical" evidence="13">
    <location>
        <begin position="607"/>
        <end position="636"/>
    </location>
</feature>
<keyword evidence="7" id="KW-0630">Potassium</keyword>
<proteinExistence type="predicted"/>
<dbReference type="PRINTS" id="PR01491">
    <property type="entry name" value="KVCHANNEL"/>
</dbReference>
<dbReference type="Pfam" id="PF02214">
    <property type="entry name" value="BTB_2"/>
    <property type="match status" value="1"/>
</dbReference>
<feature type="region of interest" description="Disordered" evidence="12">
    <location>
        <begin position="123"/>
        <end position="155"/>
    </location>
</feature>
<organism evidence="15 16">
    <name type="scientific">Candidula unifasciata</name>
    <dbReference type="NCBI Taxonomy" id="100452"/>
    <lineage>
        <taxon>Eukaryota</taxon>
        <taxon>Metazoa</taxon>
        <taxon>Spiralia</taxon>
        <taxon>Lophotrochozoa</taxon>
        <taxon>Mollusca</taxon>
        <taxon>Gastropoda</taxon>
        <taxon>Heterobranchia</taxon>
        <taxon>Euthyneura</taxon>
        <taxon>Panpulmonata</taxon>
        <taxon>Eupulmonata</taxon>
        <taxon>Stylommatophora</taxon>
        <taxon>Helicina</taxon>
        <taxon>Helicoidea</taxon>
        <taxon>Geomitridae</taxon>
        <taxon>Candidula</taxon>
    </lineage>
</organism>
<evidence type="ECO:0000313" key="16">
    <source>
        <dbReference type="Proteomes" id="UP000678393"/>
    </source>
</evidence>
<evidence type="ECO:0000256" key="13">
    <source>
        <dbReference type="SAM" id="Phobius"/>
    </source>
</evidence>
<feature type="transmembrane region" description="Helical" evidence="13">
    <location>
        <begin position="583"/>
        <end position="601"/>
    </location>
</feature>
<keyword evidence="6" id="KW-0851">Voltage-gated channel</keyword>
<dbReference type="InterPro" id="IPR003968">
    <property type="entry name" value="K_chnl_volt-dep_Kv"/>
</dbReference>
<evidence type="ECO:0000256" key="6">
    <source>
        <dbReference type="ARBA" id="ARBA00022882"/>
    </source>
</evidence>
<dbReference type="PRINTS" id="PR01498">
    <property type="entry name" value="SHAWCHANNEL"/>
</dbReference>
<accession>A0A8S3YXQ9</accession>
<dbReference type="GO" id="GO:0001508">
    <property type="term" value="P:action potential"/>
    <property type="evidence" value="ECO:0007669"/>
    <property type="project" value="TreeGrafter"/>
</dbReference>
<feature type="domain" description="BTB" evidence="14">
    <location>
        <begin position="163"/>
        <end position="230"/>
    </location>
</feature>
<evidence type="ECO:0000256" key="1">
    <source>
        <dbReference type="ARBA" id="ARBA00004141"/>
    </source>
</evidence>
<keyword evidence="16" id="KW-1185">Reference proteome</keyword>
<evidence type="ECO:0000256" key="4">
    <source>
        <dbReference type="ARBA" id="ARBA00022692"/>
    </source>
</evidence>
<feature type="region of interest" description="Disordered" evidence="12">
    <location>
        <begin position="1"/>
        <end position="52"/>
    </location>
</feature>
<evidence type="ECO:0000256" key="10">
    <source>
        <dbReference type="ARBA" id="ARBA00023136"/>
    </source>
</evidence>
<dbReference type="SMART" id="SM00225">
    <property type="entry name" value="BTB"/>
    <property type="match status" value="1"/>
</dbReference>
<comment type="subcellular location">
    <subcellularLocation>
        <location evidence="1">Membrane</location>
        <topology evidence="1">Multi-pass membrane protein</topology>
    </subcellularLocation>
</comment>
<feature type="non-terminal residue" evidence="15">
    <location>
        <position position="1"/>
    </location>
</feature>
<dbReference type="Pfam" id="PF00520">
    <property type="entry name" value="Ion_trans"/>
    <property type="match status" value="1"/>
</dbReference>
<dbReference type="PROSITE" id="PS50097">
    <property type="entry name" value="BTB"/>
    <property type="match status" value="1"/>
</dbReference>
<dbReference type="PANTHER" id="PTHR11537">
    <property type="entry name" value="VOLTAGE-GATED POTASSIUM CHANNEL"/>
    <property type="match status" value="1"/>
</dbReference>
<dbReference type="InterPro" id="IPR027359">
    <property type="entry name" value="Volt_channel_dom_sf"/>
</dbReference>
<evidence type="ECO:0000256" key="7">
    <source>
        <dbReference type="ARBA" id="ARBA00022958"/>
    </source>
</evidence>
<gene>
    <name evidence="15" type="ORF">CUNI_LOCUS4604</name>
</gene>
<dbReference type="GO" id="GO:0005249">
    <property type="term" value="F:voltage-gated potassium channel activity"/>
    <property type="evidence" value="ECO:0007669"/>
    <property type="project" value="InterPro"/>
</dbReference>
<feature type="transmembrane region" description="Helical" evidence="13">
    <location>
        <begin position="550"/>
        <end position="571"/>
    </location>
</feature>
<keyword evidence="8 13" id="KW-1133">Transmembrane helix</keyword>
<dbReference type="Gene3D" id="1.20.120.350">
    <property type="entry name" value="Voltage-gated potassium channels. Chain C"/>
    <property type="match status" value="1"/>
</dbReference>
<feature type="region of interest" description="Disordered" evidence="12">
    <location>
        <begin position="66"/>
        <end position="85"/>
    </location>
</feature>
<dbReference type="InterPro" id="IPR005821">
    <property type="entry name" value="Ion_trans_dom"/>
</dbReference>
<keyword evidence="11" id="KW-0407">Ion channel</keyword>
<evidence type="ECO:0000256" key="11">
    <source>
        <dbReference type="ARBA" id="ARBA00023303"/>
    </source>
</evidence>
<evidence type="ECO:0000256" key="9">
    <source>
        <dbReference type="ARBA" id="ARBA00023065"/>
    </source>
</evidence>
<reference evidence="15" key="1">
    <citation type="submission" date="2021-04" db="EMBL/GenBank/DDBJ databases">
        <authorList>
            <consortium name="Molecular Ecology Group"/>
        </authorList>
    </citation>
    <scope>NUCLEOTIDE SEQUENCE</scope>
</reference>
<keyword evidence="2" id="KW-0813">Transport</keyword>
<dbReference type="PRINTS" id="PR00169">
    <property type="entry name" value="KCHANNEL"/>
</dbReference>
<dbReference type="Proteomes" id="UP000678393">
    <property type="component" value="Unassembled WGS sequence"/>
</dbReference>
<protein>
    <recommendedName>
        <fullName evidence="14">BTB domain-containing protein</fullName>
    </recommendedName>
</protein>
<sequence length="740" mass="84664">RRPSFPQGAVDWRSRHKVVPEGKKRQGRRKPISACFLPESEEDGQNDLSPERMSWHERSCPFYESDKERSHHLTADNNSIDSNKKRYSDNVAAPASDLFNEPSLSSSLSIVECNCRLQKSDTLQNNNNIDEGGDNRDEAHKYNDEECVRNRKPKRKKNRNIRETVIINVGGQIFETYKSTLTRLRTPVFHSDTLELYYRKSHKDYFFDRDPSAFGSILNFLRTGELHIPTNMCGPALQNELAFWGIEETDISRCCWTQYNTWKTQCRSLEKLENDRKFSTTQETEQVDPNDSCWNRCKSKIWTFLQDPGSSKKAKAYAWVSIIFVFVSIFSFCAETHPMFKVKARDMTHFASFYEFFNVQSIPWAQVLSAVRHNATVHAETTPQPRPDAFASSTNSTKLNMTKQRASGIAKRSLSKHACETRASFEGNKNNNDNDSDWGNRDLPHPTLIVMDAICLFFFTLEYITRFVCTPSKLNFLRALQNIVDFLAFAPDYVELLFLIIDPSQKEGVAIMEMLFILRILRLFRIFRLIRHVPGLWILLYTLKASFNELMLMCVFLLIGMVVFATLVHFVEPDGTFNNIPVGFWWSVVTMTTVGYGDMYPQSAAGYVIGSCCAVAGLLMIAFTVPIIVSNFVLYYTHVQYGLARRDRENDREKEEGEIELLKCINRNDVEKIGSLLSLTSRRKSQKIAKSPATTTKNGKSYTPVSTKSDTENAAGASRDSIEKNLCEHTTVIEMGEKVV</sequence>
<evidence type="ECO:0000256" key="3">
    <source>
        <dbReference type="ARBA" id="ARBA00022538"/>
    </source>
</evidence>
<dbReference type="SUPFAM" id="SSF54695">
    <property type="entry name" value="POZ domain"/>
    <property type="match status" value="1"/>
</dbReference>
<dbReference type="OrthoDB" id="10025005at2759"/>
<keyword evidence="3" id="KW-0633">Potassium transport</keyword>
<dbReference type="InterPro" id="IPR003131">
    <property type="entry name" value="T1-type_BTB"/>
</dbReference>
<keyword evidence="5" id="KW-0631">Potassium channel</keyword>
<dbReference type="Gene3D" id="3.30.710.10">
    <property type="entry name" value="Potassium Channel Kv1.1, Chain A"/>
    <property type="match status" value="1"/>
</dbReference>
<feature type="compositionally biased region" description="Basic and acidic residues" evidence="12">
    <location>
        <begin position="133"/>
        <end position="149"/>
    </location>
</feature>
<dbReference type="GO" id="GO:0008076">
    <property type="term" value="C:voltage-gated potassium channel complex"/>
    <property type="evidence" value="ECO:0007669"/>
    <property type="project" value="InterPro"/>
</dbReference>
<dbReference type="InterPro" id="IPR028325">
    <property type="entry name" value="VG_K_chnl"/>
</dbReference>
<dbReference type="FunFam" id="1.10.287.70:FF:000002">
    <property type="entry name" value="Potassium voltage-gated channel subfamily a member"/>
    <property type="match status" value="1"/>
</dbReference>
<dbReference type="EMBL" id="CAJHNH020000647">
    <property type="protein sequence ID" value="CAG5119046.1"/>
    <property type="molecule type" value="Genomic_DNA"/>
</dbReference>
<dbReference type="InterPro" id="IPR000210">
    <property type="entry name" value="BTB/POZ_dom"/>
</dbReference>
<dbReference type="Gene3D" id="1.10.287.70">
    <property type="match status" value="1"/>
</dbReference>
<keyword evidence="10 13" id="KW-0472">Membrane</keyword>
<comment type="caution">
    <text evidence="15">The sequence shown here is derived from an EMBL/GenBank/DDBJ whole genome shotgun (WGS) entry which is preliminary data.</text>
</comment>
<evidence type="ECO:0000259" key="14">
    <source>
        <dbReference type="PROSITE" id="PS50097"/>
    </source>
</evidence>